<dbReference type="GO" id="GO:0003677">
    <property type="term" value="F:DNA binding"/>
    <property type="evidence" value="ECO:0007669"/>
    <property type="project" value="UniProtKB-UniRule"/>
</dbReference>
<dbReference type="GeneID" id="8299623"/>
<dbReference type="InterPro" id="IPR001356">
    <property type="entry name" value="HD"/>
</dbReference>
<keyword evidence="3 4" id="KW-0539">Nucleus</keyword>
<evidence type="ECO:0000256" key="2">
    <source>
        <dbReference type="ARBA" id="ARBA00023155"/>
    </source>
</evidence>
<feature type="domain" description="Homeobox" evidence="5">
    <location>
        <begin position="111"/>
        <end position="164"/>
    </location>
</feature>
<dbReference type="Pfam" id="PF05920">
    <property type="entry name" value="Homeobox_KN"/>
    <property type="match status" value="1"/>
</dbReference>
<evidence type="ECO:0000313" key="7">
    <source>
        <dbReference type="Proteomes" id="UP000002037"/>
    </source>
</evidence>
<keyword evidence="7" id="KW-1185">Reference proteome</keyword>
<dbReference type="SMART" id="SM00389">
    <property type="entry name" value="HOX"/>
    <property type="match status" value="1"/>
</dbReference>
<evidence type="ECO:0000313" key="6">
    <source>
        <dbReference type="EMBL" id="EER30850.1"/>
    </source>
</evidence>
<dbReference type="PROSITE" id="PS50071">
    <property type="entry name" value="HOMEOBOX_2"/>
    <property type="match status" value="1"/>
</dbReference>
<evidence type="ECO:0000259" key="5">
    <source>
        <dbReference type="PROSITE" id="PS50071"/>
    </source>
</evidence>
<organism evidence="6 7">
    <name type="scientific">Candida tropicalis (strain ATCC MYA-3404 / T1)</name>
    <name type="common">Yeast</name>
    <dbReference type="NCBI Taxonomy" id="294747"/>
    <lineage>
        <taxon>Eukaryota</taxon>
        <taxon>Fungi</taxon>
        <taxon>Dikarya</taxon>
        <taxon>Ascomycota</taxon>
        <taxon>Saccharomycotina</taxon>
        <taxon>Pichiomycetes</taxon>
        <taxon>Debaryomycetaceae</taxon>
        <taxon>Candida/Lodderomyces clade</taxon>
        <taxon>Candida</taxon>
    </lineage>
</organism>
<dbReference type="InterPro" id="IPR008422">
    <property type="entry name" value="KN_HD"/>
</dbReference>
<dbReference type="OrthoDB" id="10056939at2759"/>
<feature type="DNA-binding region" description="Homeobox" evidence="4">
    <location>
        <begin position="113"/>
        <end position="165"/>
    </location>
</feature>
<name>C5MGU8_CANTT</name>
<dbReference type="Proteomes" id="UP000002037">
    <property type="component" value="Unassembled WGS sequence"/>
</dbReference>
<dbReference type="AlphaFoldDB" id="C5MGU8"/>
<evidence type="ECO:0000256" key="3">
    <source>
        <dbReference type="ARBA" id="ARBA00023242"/>
    </source>
</evidence>
<dbReference type="GO" id="GO:0006355">
    <property type="term" value="P:regulation of DNA-templated transcription"/>
    <property type="evidence" value="ECO:0007669"/>
    <property type="project" value="InterPro"/>
</dbReference>
<dbReference type="Gene3D" id="1.10.10.60">
    <property type="entry name" value="Homeodomain-like"/>
    <property type="match status" value="1"/>
</dbReference>
<dbReference type="RefSeq" id="XP_002551004.1">
    <property type="nucleotide sequence ID" value="XM_002550958.1"/>
</dbReference>
<gene>
    <name evidence="6" type="ORF">CTRG_05302</name>
</gene>
<keyword evidence="1 4" id="KW-0238">DNA-binding</keyword>
<evidence type="ECO:0000256" key="1">
    <source>
        <dbReference type="ARBA" id="ARBA00023125"/>
    </source>
</evidence>
<accession>C5MGU8</accession>
<dbReference type="VEuPathDB" id="FungiDB:CTRG_05302"/>
<dbReference type="SUPFAM" id="SSF46689">
    <property type="entry name" value="Homeodomain-like"/>
    <property type="match status" value="1"/>
</dbReference>
<dbReference type="HOGENOM" id="CLU_091806_1_0_1"/>
<comment type="subcellular location">
    <subcellularLocation>
        <location evidence="4">Nucleus</location>
    </subcellularLocation>
</comment>
<dbReference type="STRING" id="294747.C5MGU8"/>
<dbReference type="CDD" id="cd00086">
    <property type="entry name" value="homeodomain"/>
    <property type="match status" value="1"/>
</dbReference>
<protein>
    <recommendedName>
        <fullName evidence="5">Homeobox domain-containing protein</fullName>
    </recommendedName>
</protein>
<dbReference type="EMBL" id="GG692402">
    <property type="protein sequence ID" value="EER30850.1"/>
    <property type="molecule type" value="Genomic_DNA"/>
</dbReference>
<dbReference type="eggNOG" id="KOG0773">
    <property type="taxonomic scope" value="Eukaryota"/>
</dbReference>
<evidence type="ECO:0000256" key="4">
    <source>
        <dbReference type="PROSITE-ProRule" id="PRU00108"/>
    </source>
</evidence>
<proteinExistence type="predicted"/>
<keyword evidence="2 4" id="KW-0371">Homeobox</keyword>
<reference evidence="6 7" key="1">
    <citation type="journal article" date="2009" name="Nature">
        <title>Evolution of pathogenicity and sexual reproduction in eight Candida genomes.</title>
        <authorList>
            <person name="Butler G."/>
            <person name="Rasmussen M.D."/>
            <person name="Lin M.F."/>
            <person name="Santos M.A."/>
            <person name="Sakthikumar S."/>
            <person name="Munro C.A."/>
            <person name="Rheinbay E."/>
            <person name="Grabherr M."/>
            <person name="Forche A."/>
            <person name="Reedy J.L."/>
            <person name="Agrafioti I."/>
            <person name="Arnaud M.B."/>
            <person name="Bates S."/>
            <person name="Brown A.J."/>
            <person name="Brunke S."/>
            <person name="Costanzo M.C."/>
            <person name="Fitzpatrick D.A."/>
            <person name="de Groot P.W."/>
            <person name="Harris D."/>
            <person name="Hoyer L.L."/>
            <person name="Hube B."/>
            <person name="Klis F.M."/>
            <person name="Kodira C."/>
            <person name="Lennard N."/>
            <person name="Logue M.E."/>
            <person name="Martin R."/>
            <person name="Neiman A.M."/>
            <person name="Nikolaou E."/>
            <person name="Quail M.A."/>
            <person name="Quinn J."/>
            <person name="Santos M.C."/>
            <person name="Schmitzberger F.F."/>
            <person name="Sherlock G."/>
            <person name="Shah P."/>
            <person name="Silverstein K.A."/>
            <person name="Skrzypek M.S."/>
            <person name="Soll D."/>
            <person name="Staggs R."/>
            <person name="Stansfield I."/>
            <person name="Stumpf M.P."/>
            <person name="Sudbery P.E."/>
            <person name="Srikantha T."/>
            <person name="Zeng Q."/>
            <person name="Berman J."/>
            <person name="Berriman M."/>
            <person name="Heitman J."/>
            <person name="Gow N.A."/>
            <person name="Lorenz M.C."/>
            <person name="Birren B.W."/>
            <person name="Kellis M."/>
            <person name="Cuomo C.A."/>
        </authorList>
    </citation>
    <scope>NUCLEOTIDE SEQUENCE [LARGE SCALE GENOMIC DNA]</scope>
    <source>
        <strain evidence="7">ATCC MYA-3404 / T1</strain>
    </source>
</reference>
<dbReference type="InterPro" id="IPR009057">
    <property type="entry name" value="Homeodomain-like_sf"/>
</dbReference>
<sequence>MISHWDTLHQVKNRLLDHISTLSTYPVFDSKRIREEFDASIVKVNNILRTKTLSIEDKEIIRDINIYTKVLRDILSERIRVQRNSMNTLRIVIKTETKEEELKKEENLESDPSKSKNKRLSKNQLEILEGWFQKNKKHPYSQKDQTDLLMKSTNLSKSQVQNWYVLHFAFEVRDKNTNTLFRISNRRRKEKNAKVSPELAQLLSQ</sequence>
<dbReference type="KEGG" id="ctp:CTRG_05302"/>
<dbReference type="GO" id="GO:0005634">
    <property type="term" value="C:nucleus"/>
    <property type="evidence" value="ECO:0007669"/>
    <property type="project" value="UniProtKB-SubCell"/>
</dbReference>